<organism evidence="7 8">
    <name type="scientific">Ornatilinea apprima</name>
    <dbReference type="NCBI Taxonomy" id="1134406"/>
    <lineage>
        <taxon>Bacteria</taxon>
        <taxon>Bacillati</taxon>
        <taxon>Chloroflexota</taxon>
        <taxon>Anaerolineae</taxon>
        <taxon>Anaerolineales</taxon>
        <taxon>Anaerolineaceae</taxon>
        <taxon>Ornatilinea</taxon>
    </lineage>
</organism>
<dbReference type="EMBL" id="LGCL01000026">
    <property type="protein sequence ID" value="KPL76091.1"/>
    <property type="molecule type" value="Genomic_DNA"/>
</dbReference>
<dbReference type="Gene3D" id="1.10.3720.10">
    <property type="entry name" value="MetI-like"/>
    <property type="match status" value="1"/>
</dbReference>
<evidence type="ECO:0000313" key="7">
    <source>
        <dbReference type="EMBL" id="KPL76091.1"/>
    </source>
</evidence>
<keyword evidence="4 5" id="KW-0472">Membrane</keyword>
<evidence type="ECO:0000256" key="3">
    <source>
        <dbReference type="ARBA" id="ARBA00022989"/>
    </source>
</evidence>
<feature type="transmembrane region" description="Helical" evidence="5">
    <location>
        <begin position="98"/>
        <end position="123"/>
    </location>
</feature>
<dbReference type="InterPro" id="IPR049783">
    <property type="entry name" value="ABC_perm_TupB-like"/>
</dbReference>
<evidence type="ECO:0000313" key="8">
    <source>
        <dbReference type="Proteomes" id="UP000050417"/>
    </source>
</evidence>
<feature type="transmembrane region" description="Helical" evidence="5">
    <location>
        <begin position="154"/>
        <end position="181"/>
    </location>
</feature>
<dbReference type="GO" id="GO:0055085">
    <property type="term" value="P:transmembrane transport"/>
    <property type="evidence" value="ECO:0007669"/>
    <property type="project" value="InterPro"/>
</dbReference>
<evidence type="ECO:0000256" key="5">
    <source>
        <dbReference type="RuleBase" id="RU363032"/>
    </source>
</evidence>
<dbReference type="PANTHER" id="PTHR43632:SF1">
    <property type="entry name" value="PERMEASE COMPONENT OF TUNGSTATE ABC TRANSPORTER"/>
    <property type="match status" value="1"/>
</dbReference>
<keyword evidence="3 5" id="KW-1133">Transmembrane helix</keyword>
<evidence type="ECO:0000256" key="1">
    <source>
        <dbReference type="ARBA" id="ARBA00004141"/>
    </source>
</evidence>
<feature type="domain" description="ABC transmembrane type-1" evidence="6">
    <location>
        <begin position="26"/>
        <end position="222"/>
    </location>
</feature>
<evidence type="ECO:0000259" key="6">
    <source>
        <dbReference type="PROSITE" id="PS50928"/>
    </source>
</evidence>
<dbReference type="PROSITE" id="PS50928">
    <property type="entry name" value="ABC_TM1"/>
    <property type="match status" value="1"/>
</dbReference>
<dbReference type="Proteomes" id="UP000050417">
    <property type="component" value="Unassembled WGS sequence"/>
</dbReference>
<dbReference type="AlphaFoldDB" id="A0A0P6X6Z8"/>
<dbReference type="InterPro" id="IPR000515">
    <property type="entry name" value="MetI-like"/>
</dbReference>
<dbReference type="OrthoDB" id="9781724at2"/>
<proteinExistence type="inferred from homology"/>
<comment type="similarity">
    <text evidence="5">Belongs to the binding-protein-dependent transport system permease family.</text>
</comment>
<protein>
    <submittedName>
        <fullName evidence="7">Tungstate transporter permease</fullName>
    </submittedName>
</protein>
<dbReference type="CDD" id="cd06261">
    <property type="entry name" value="TM_PBP2"/>
    <property type="match status" value="1"/>
</dbReference>
<keyword evidence="2 5" id="KW-0812">Transmembrane</keyword>
<reference evidence="7 8" key="1">
    <citation type="submission" date="2015-07" db="EMBL/GenBank/DDBJ databases">
        <title>Genome sequence of Ornatilinea apprima DSM 23815.</title>
        <authorList>
            <person name="Hemp J."/>
            <person name="Ward L.M."/>
            <person name="Pace L.A."/>
            <person name="Fischer W.W."/>
        </authorList>
    </citation>
    <scope>NUCLEOTIDE SEQUENCE [LARGE SCALE GENOMIC DNA]</scope>
    <source>
        <strain evidence="7 8">P3M-1</strain>
    </source>
</reference>
<dbReference type="PANTHER" id="PTHR43632">
    <property type="entry name" value="PERMEASE COMPONENT OF TUNGSTATE ABC TRANSPORTER"/>
    <property type="match status" value="1"/>
</dbReference>
<name>A0A0P6X6Z8_9CHLR</name>
<evidence type="ECO:0000256" key="4">
    <source>
        <dbReference type="ARBA" id="ARBA00023136"/>
    </source>
</evidence>
<dbReference type="NCBIfam" id="NF038017">
    <property type="entry name" value="ABC_perm1"/>
    <property type="match status" value="1"/>
</dbReference>
<sequence length="233" mass="25122">MELIWQGVLEAIRLLFSGDAEVFEITLLSLKISGIATGISLLIGLPLGTLLALGQFPSRKFWISLINTGMALPPVVVGLGVSILLWRSGPLGDLRWMYTTQAIIIAQIIIAAPVVTGLTVAALQQLDLRLQFQLLGLGASRWQMVLMLWREARLPLLAALMAGFGSVISEVGASMMVGGNLRYQTRVLTTAIVLETSKGNFALAIALSLLLLALAYAVNLVLTSIQQSRSNRR</sequence>
<gene>
    <name evidence="7" type="ORF">ADN00_12160</name>
</gene>
<dbReference type="GO" id="GO:0005886">
    <property type="term" value="C:plasma membrane"/>
    <property type="evidence" value="ECO:0007669"/>
    <property type="project" value="UniProtKB-SubCell"/>
</dbReference>
<dbReference type="RefSeq" id="WP_075063287.1">
    <property type="nucleotide sequence ID" value="NZ_LGCL01000026.1"/>
</dbReference>
<feature type="transmembrane region" description="Helical" evidence="5">
    <location>
        <begin position="65"/>
        <end position="86"/>
    </location>
</feature>
<keyword evidence="5" id="KW-0813">Transport</keyword>
<keyword evidence="8" id="KW-1185">Reference proteome</keyword>
<comment type="caution">
    <text evidence="7">The sequence shown here is derived from an EMBL/GenBank/DDBJ whole genome shotgun (WGS) entry which is preliminary data.</text>
</comment>
<feature type="transmembrane region" description="Helical" evidence="5">
    <location>
        <begin position="32"/>
        <end position="53"/>
    </location>
</feature>
<dbReference type="InterPro" id="IPR035906">
    <property type="entry name" value="MetI-like_sf"/>
</dbReference>
<comment type="subcellular location">
    <subcellularLocation>
        <location evidence="5">Cell membrane</location>
        <topology evidence="5">Multi-pass membrane protein</topology>
    </subcellularLocation>
    <subcellularLocation>
        <location evidence="1">Membrane</location>
        <topology evidence="1">Multi-pass membrane protein</topology>
    </subcellularLocation>
</comment>
<dbReference type="Pfam" id="PF00528">
    <property type="entry name" value="BPD_transp_1"/>
    <property type="match status" value="1"/>
</dbReference>
<feature type="transmembrane region" description="Helical" evidence="5">
    <location>
        <begin position="201"/>
        <end position="222"/>
    </location>
</feature>
<accession>A0A0P6X6Z8</accession>
<dbReference type="STRING" id="1134406.ADN00_12160"/>
<dbReference type="SUPFAM" id="SSF161098">
    <property type="entry name" value="MetI-like"/>
    <property type="match status" value="1"/>
</dbReference>
<dbReference type="PATRIC" id="fig|1134406.4.peg.3908"/>
<evidence type="ECO:0000256" key="2">
    <source>
        <dbReference type="ARBA" id="ARBA00022692"/>
    </source>
</evidence>